<reference evidence="1 2" key="1">
    <citation type="journal article" date="2016" name="Nat. Commun.">
        <title>Thousands of microbial genomes shed light on interconnected biogeochemical processes in an aquifer system.</title>
        <authorList>
            <person name="Anantharaman K."/>
            <person name="Brown C.T."/>
            <person name="Hug L.A."/>
            <person name="Sharon I."/>
            <person name="Castelle C.J."/>
            <person name="Probst A.J."/>
            <person name="Thomas B.C."/>
            <person name="Singh A."/>
            <person name="Wilkins M.J."/>
            <person name="Karaoz U."/>
            <person name="Brodie E.L."/>
            <person name="Williams K.H."/>
            <person name="Hubbard S.S."/>
            <person name="Banfield J.F."/>
        </authorList>
    </citation>
    <scope>NUCLEOTIDE SEQUENCE [LARGE SCALE GENOMIC DNA]</scope>
</reference>
<name>A0A1G2QZP9_9BACT</name>
<dbReference type="Gene3D" id="2.160.20.10">
    <property type="entry name" value="Single-stranded right-handed beta-helix, Pectin lyase-like"/>
    <property type="match status" value="1"/>
</dbReference>
<dbReference type="InterPro" id="IPR011050">
    <property type="entry name" value="Pectin_lyase_fold/virulence"/>
</dbReference>
<comment type="caution">
    <text evidence="1">The sequence shown here is derived from an EMBL/GenBank/DDBJ whole genome shotgun (WGS) entry which is preliminary data.</text>
</comment>
<accession>A0A1G2QZP9</accession>
<dbReference type="SMART" id="SM00710">
    <property type="entry name" value="PbH1"/>
    <property type="match status" value="6"/>
</dbReference>
<evidence type="ECO:0000313" key="2">
    <source>
        <dbReference type="Proteomes" id="UP000178065"/>
    </source>
</evidence>
<dbReference type="STRING" id="1802448.A2672_01125"/>
<dbReference type="InterPro" id="IPR006626">
    <property type="entry name" value="PbH1"/>
</dbReference>
<dbReference type="SUPFAM" id="SSF51126">
    <property type="entry name" value="Pectin lyase-like"/>
    <property type="match status" value="1"/>
</dbReference>
<dbReference type="Proteomes" id="UP000178065">
    <property type="component" value="Unassembled WGS sequence"/>
</dbReference>
<protein>
    <recommendedName>
        <fullName evidence="3">Right handed beta helix domain-containing protein</fullName>
    </recommendedName>
</protein>
<dbReference type="InterPro" id="IPR012334">
    <property type="entry name" value="Pectin_lyas_fold"/>
</dbReference>
<dbReference type="EMBL" id="MHTT01000006">
    <property type="protein sequence ID" value="OHA66105.1"/>
    <property type="molecule type" value="Genomic_DNA"/>
</dbReference>
<sequence length="361" mass="37720">MALASVFVATTASAGNNCTWALSRGVKVLVADCTTDTSILLASGKWDLGGHTIMAIDPVGDHFRGGILTATGSNVSITNGRIQADGLADICDTGNDRLRGVFFPGYGGSVSYMDVLGINQGPSSCQEGNGVEFSNIGGTEVSATLNRVHVDGYQKNGITFNGNISVSVRGCSTVGGDYGYLNYIAQNGMQFGYGAHGLARSNSINGRWYDGDLIWSATGILVFESDGVTISGNDVINNKVGVALEAWGFLAPSADENVVSGNRVTNSMWGITAQAYTLGLGYSNMDSSCSYNKIRSNTISNKSFEGDTGIFLGASYDWGGEETGFTPIMTGNQVTDNNISGFSVGIVDDGAGNHIKSNPFK</sequence>
<proteinExistence type="predicted"/>
<gene>
    <name evidence="1" type="ORF">A2672_01125</name>
</gene>
<dbReference type="AlphaFoldDB" id="A0A1G2QZP9"/>
<evidence type="ECO:0000313" key="1">
    <source>
        <dbReference type="EMBL" id="OHA66105.1"/>
    </source>
</evidence>
<organism evidence="1 2">
    <name type="scientific">Candidatus Wildermuthbacteria bacterium RIFCSPHIGHO2_01_FULL_49_22b</name>
    <dbReference type="NCBI Taxonomy" id="1802448"/>
    <lineage>
        <taxon>Bacteria</taxon>
        <taxon>Candidatus Wildermuthiibacteriota</taxon>
    </lineage>
</organism>
<evidence type="ECO:0008006" key="3">
    <source>
        <dbReference type="Google" id="ProtNLM"/>
    </source>
</evidence>